<dbReference type="InterPro" id="IPR011320">
    <property type="entry name" value="RNase_H1_N"/>
</dbReference>
<dbReference type="OrthoDB" id="407198at2759"/>
<dbReference type="AlphaFoldDB" id="A0A317X753"/>
<name>A0A317X753_9EURO</name>
<gene>
    <name evidence="2" type="ORF">BO94DRAFT_532124</name>
</gene>
<dbReference type="RefSeq" id="XP_025470926.1">
    <property type="nucleotide sequence ID" value="XM_025611061.1"/>
</dbReference>
<feature type="domain" description="Ribonuclease H1 N-terminal" evidence="1">
    <location>
        <begin position="29"/>
        <end position="72"/>
    </location>
</feature>
<evidence type="ECO:0000313" key="3">
    <source>
        <dbReference type="Proteomes" id="UP000246702"/>
    </source>
</evidence>
<dbReference type="Proteomes" id="UP000246702">
    <property type="component" value="Unassembled WGS sequence"/>
</dbReference>
<accession>A0A317X753</accession>
<comment type="caution">
    <text evidence="2">The sequence shown here is derived from an EMBL/GenBank/DDBJ whole genome shotgun (WGS) entry which is preliminary data.</text>
</comment>
<keyword evidence="3" id="KW-1185">Reference proteome</keyword>
<dbReference type="Gene3D" id="3.40.970.10">
    <property type="entry name" value="Ribonuclease H1, N-terminal domain"/>
    <property type="match status" value="1"/>
</dbReference>
<evidence type="ECO:0000313" key="2">
    <source>
        <dbReference type="EMBL" id="PWY94165.1"/>
    </source>
</evidence>
<dbReference type="SUPFAM" id="SSF55658">
    <property type="entry name" value="L9 N-domain-like"/>
    <property type="match status" value="1"/>
</dbReference>
<dbReference type="STRING" id="1450535.A0A317X753"/>
<dbReference type="InterPro" id="IPR009027">
    <property type="entry name" value="Ribosomal_bL9/RNase_H1_N"/>
</dbReference>
<proteinExistence type="predicted"/>
<dbReference type="EMBL" id="MSFK01000005">
    <property type="protein sequence ID" value="PWY94165.1"/>
    <property type="molecule type" value="Genomic_DNA"/>
</dbReference>
<sequence length="131" mass="15144">MEKNGVKQPKLVIKEGAGETTSLLGKEGFYAVANSRNPGIYPYYHGKTKPEVDQFPGACHKYFRIYSQAEAFIEDWKNSYADVYRREIKAKLDQGFRPPNIKLKFDILQANAEYDISEDIIKMIEKLIFEE</sequence>
<dbReference type="GeneID" id="37113204"/>
<evidence type="ECO:0000259" key="1">
    <source>
        <dbReference type="Pfam" id="PF01693"/>
    </source>
</evidence>
<protein>
    <recommendedName>
        <fullName evidence="1">Ribonuclease H1 N-terminal domain-containing protein</fullName>
    </recommendedName>
</protein>
<reference evidence="2 3" key="1">
    <citation type="submission" date="2016-12" db="EMBL/GenBank/DDBJ databases">
        <title>The genomes of Aspergillus section Nigri reveals drivers in fungal speciation.</title>
        <authorList>
            <consortium name="DOE Joint Genome Institute"/>
            <person name="Vesth T.C."/>
            <person name="Nybo J."/>
            <person name="Theobald S."/>
            <person name="Brandl J."/>
            <person name="Frisvad J.C."/>
            <person name="Nielsen K.F."/>
            <person name="Lyhne E.K."/>
            <person name="Kogle M.E."/>
            <person name="Kuo A."/>
            <person name="Riley R."/>
            <person name="Clum A."/>
            <person name="Nolan M."/>
            <person name="Lipzen A."/>
            <person name="Salamov A."/>
            <person name="Henrissat B."/>
            <person name="Wiebenga A."/>
            <person name="De Vries R.P."/>
            <person name="Grigoriev I.V."/>
            <person name="Mortensen U.H."/>
            <person name="Andersen M.R."/>
            <person name="Baker S.E."/>
        </authorList>
    </citation>
    <scope>NUCLEOTIDE SEQUENCE [LARGE SCALE GENOMIC DNA]</scope>
    <source>
        <strain evidence="2 3">CBS 115572</strain>
    </source>
</reference>
<dbReference type="Pfam" id="PF01693">
    <property type="entry name" value="Cauli_VI"/>
    <property type="match status" value="1"/>
</dbReference>
<organism evidence="2 3">
    <name type="scientific">Aspergillus sclerotioniger CBS 115572</name>
    <dbReference type="NCBI Taxonomy" id="1450535"/>
    <lineage>
        <taxon>Eukaryota</taxon>
        <taxon>Fungi</taxon>
        <taxon>Dikarya</taxon>
        <taxon>Ascomycota</taxon>
        <taxon>Pezizomycotina</taxon>
        <taxon>Eurotiomycetes</taxon>
        <taxon>Eurotiomycetidae</taxon>
        <taxon>Eurotiales</taxon>
        <taxon>Aspergillaceae</taxon>
        <taxon>Aspergillus</taxon>
        <taxon>Aspergillus subgen. Circumdati</taxon>
    </lineage>
</organism>
<dbReference type="InterPro" id="IPR037056">
    <property type="entry name" value="RNase_H1_N_sf"/>
</dbReference>